<name>A0ABP8UB51_9ACTN</name>
<protein>
    <submittedName>
        <fullName evidence="2">Uncharacterized protein</fullName>
    </submittedName>
</protein>
<evidence type="ECO:0000313" key="3">
    <source>
        <dbReference type="Proteomes" id="UP001501442"/>
    </source>
</evidence>
<feature type="region of interest" description="Disordered" evidence="1">
    <location>
        <begin position="1"/>
        <end position="45"/>
    </location>
</feature>
<gene>
    <name evidence="2" type="ORF">GCM10023196_037390</name>
</gene>
<keyword evidence="3" id="KW-1185">Reference proteome</keyword>
<sequence>MAEAPVPERHEPQRDEPPGEVDVHELVDGSSLGTPGTKLLRRRGAPRELIARLRAQRHTDDRYDQ</sequence>
<evidence type="ECO:0000313" key="2">
    <source>
        <dbReference type="EMBL" id="GAA4626977.1"/>
    </source>
</evidence>
<dbReference type="RefSeq" id="WP_345432129.1">
    <property type="nucleotide sequence ID" value="NZ_BAABHK010000004.1"/>
</dbReference>
<organism evidence="2 3">
    <name type="scientific">Actinoallomurus vinaceus</name>
    <dbReference type="NCBI Taxonomy" id="1080074"/>
    <lineage>
        <taxon>Bacteria</taxon>
        <taxon>Bacillati</taxon>
        <taxon>Actinomycetota</taxon>
        <taxon>Actinomycetes</taxon>
        <taxon>Streptosporangiales</taxon>
        <taxon>Thermomonosporaceae</taxon>
        <taxon>Actinoallomurus</taxon>
    </lineage>
</organism>
<dbReference type="EMBL" id="BAABHK010000004">
    <property type="protein sequence ID" value="GAA4626977.1"/>
    <property type="molecule type" value="Genomic_DNA"/>
</dbReference>
<proteinExistence type="predicted"/>
<evidence type="ECO:0000256" key="1">
    <source>
        <dbReference type="SAM" id="MobiDB-lite"/>
    </source>
</evidence>
<comment type="caution">
    <text evidence="2">The sequence shown here is derived from an EMBL/GenBank/DDBJ whole genome shotgun (WGS) entry which is preliminary data.</text>
</comment>
<feature type="compositionally biased region" description="Basic and acidic residues" evidence="1">
    <location>
        <begin position="1"/>
        <end position="27"/>
    </location>
</feature>
<accession>A0ABP8UB51</accession>
<reference evidence="3" key="1">
    <citation type="journal article" date="2019" name="Int. J. Syst. Evol. Microbiol.">
        <title>The Global Catalogue of Microorganisms (GCM) 10K type strain sequencing project: providing services to taxonomists for standard genome sequencing and annotation.</title>
        <authorList>
            <consortium name="The Broad Institute Genomics Platform"/>
            <consortium name="The Broad Institute Genome Sequencing Center for Infectious Disease"/>
            <person name="Wu L."/>
            <person name="Ma J."/>
        </authorList>
    </citation>
    <scope>NUCLEOTIDE SEQUENCE [LARGE SCALE GENOMIC DNA]</scope>
    <source>
        <strain evidence="3">JCM 17939</strain>
    </source>
</reference>
<dbReference type="Proteomes" id="UP001501442">
    <property type="component" value="Unassembled WGS sequence"/>
</dbReference>